<dbReference type="InterPro" id="IPR050104">
    <property type="entry name" value="FMN-dep_NADH:Q_OxRdtase_AzoR1"/>
</dbReference>
<dbReference type="InterPro" id="IPR003680">
    <property type="entry name" value="Flavodoxin_fold"/>
</dbReference>
<evidence type="ECO:0000256" key="5">
    <source>
        <dbReference type="ARBA" id="ARBA00048542"/>
    </source>
</evidence>
<dbReference type="EC" id="1.6.5.-" evidence="6"/>
<comment type="cofactor">
    <cofactor evidence="6">
        <name>FMN</name>
        <dbReference type="ChEBI" id="CHEBI:58210"/>
    </cofactor>
    <text evidence="6">Binds 1 FMN per subunit.</text>
</comment>
<dbReference type="Pfam" id="PF02525">
    <property type="entry name" value="Flavodoxin_2"/>
    <property type="match status" value="1"/>
</dbReference>
<dbReference type="STRING" id="675864.SAMN04489747_1051"/>
<evidence type="ECO:0000256" key="6">
    <source>
        <dbReference type="HAMAP-Rule" id="MF_01216"/>
    </source>
</evidence>
<keyword evidence="1 6" id="KW-0285">Flavoprotein</keyword>
<comment type="caution">
    <text evidence="6">Lacks conserved residue(s) required for the propagation of feature annotation.</text>
</comment>
<dbReference type="InterPro" id="IPR023048">
    <property type="entry name" value="NADH:quinone_OxRdtase_FMN_depd"/>
</dbReference>
<dbReference type="RefSeq" id="WP_090591285.1">
    <property type="nucleotide sequence ID" value="NZ_LT629688.1"/>
</dbReference>
<comment type="subunit">
    <text evidence="6">Homodimer.</text>
</comment>
<comment type="similarity">
    <text evidence="6">Belongs to the azoreductase type 1 family.</text>
</comment>
<keyword evidence="9" id="KW-1185">Reference proteome</keyword>
<comment type="catalytic activity">
    <reaction evidence="6">
        <text>2 a quinone + NADH + H(+) = 2 a 1,4-benzosemiquinone + NAD(+)</text>
        <dbReference type="Rhea" id="RHEA:65952"/>
        <dbReference type="ChEBI" id="CHEBI:15378"/>
        <dbReference type="ChEBI" id="CHEBI:57540"/>
        <dbReference type="ChEBI" id="CHEBI:57945"/>
        <dbReference type="ChEBI" id="CHEBI:132124"/>
        <dbReference type="ChEBI" id="CHEBI:134225"/>
    </reaction>
</comment>
<organism evidence="8 9">
    <name type="scientific">Auraticoccus monumenti</name>
    <dbReference type="NCBI Taxonomy" id="675864"/>
    <lineage>
        <taxon>Bacteria</taxon>
        <taxon>Bacillati</taxon>
        <taxon>Actinomycetota</taxon>
        <taxon>Actinomycetes</taxon>
        <taxon>Propionibacteriales</taxon>
        <taxon>Propionibacteriaceae</taxon>
        <taxon>Auraticoccus</taxon>
    </lineage>
</organism>
<feature type="binding site" evidence="6">
    <location>
        <begin position="16"/>
        <end position="18"/>
    </location>
    <ligand>
        <name>FMN</name>
        <dbReference type="ChEBI" id="CHEBI:58210"/>
    </ligand>
</feature>
<reference evidence="8 9" key="1">
    <citation type="submission" date="2016-10" db="EMBL/GenBank/DDBJ databases">
        <authorList>
            <person name="de Groot N.N."/>
        </authorList>
    </citation>
    <scope>NUCLEOTIDE SEQUENCE [LARGE SCALE GENOMIC DNA]</scope>
    <source>
        <strain evidence="8 9">MON 2.2</strain>
    </source>
</reference>
<keyword evidence="2 6" id="KW-0288">FMN</keyword>
<dbReference type="InterPro" id="IPR029039">
    <property type="entry name" value="Flavoprotein-like_sf"/>
</dbReference>
<sequence>MPTLLQLDCSADPTASRSRELTRVFADAWRRRGDGYVVRHRDLHADPLPHLESSALHWPVSDPGALGLDPEAVARQQQVIQELLAADVLLIGLPLYNYSLPSTLKAWLDRVHVPGVLAPTGAAPTQPLRGRPVVVATTRGGAYDPGTPTADWDHATPVLRIVLGEALGMDVHVVSASLTLAERVPEMAEHRERSRTEMGAARSELERLAGSLDV</sequence>
<comment type="catalytic activity">
    <reaction evidence="5">
        <text>N,N-dimethyl-1,4-phenylenediamine + anthranilate + 2 NAD(+) = 2-(4-dimethylaminophenyl)diazenylbenzoate + 2 NADH + 2 H(+)</text>
        <dbReference type="Rhea" id="RHEA:55872"/>
        <dbReference type="ChEBI" id="CHEBI:15378"/>
        <dbReference type="ChEBI" id="CHEBI:15783"/>
        <dbReference type="ChEBI" id="CHEBI:16567"/>
        <dbReference type="ChEBI" id="CHEBI:57540"/>
        <dbReference type="ChEBI" id="CHEBI:57945"/>
        <dbReference type="ChEBI" id="CHEBI:71579"/>
        <dbReference type="EC" id="1.7.1.17"/>
    </reaction>
    <physiologicalReaction direction="right-to-left" evidence="5">
        <dbReference type="Rhea" id="RHEA:55874"/>
    </physiologicalReaction>
</comment>
<evidence type="ECO:0000256" key="2">
    <source>
        <dbReference type="ARBA" id="ARBA00022643"/>
    </source>
</evidence>
<comment type="function">
    <text evidence="6">Quinone reductase that provides resistance to thiol-specific stress caused by electrophilic quinones.</text>
</comment>
<dbReference type="GO" id="GO:0016652">
    <property type="term" value="F:oxidoreductase activity, acting on NAD(P)H as acceptor"/>
    <property type="evidence" value="ECO:0007669"/>
    <property type="project" value="UniProtKB-UniRule"/>
</dbReference>
<protein>
    <recommendedName>
        <fullName evidence="6">FMN dependent NADH:quinone oxidoreductase</fullName>
        <ecNumber evidence="6">1.6.5.-</ecNumber>
    </recommendedName>
    <alternativeName>
        <fullName evidence="6">Azo-dye reductase</fullName>
    </alternativeName>
    <alternativeName>
        <fullName evidence="6">FMN-dependent NADH-azo compound oxidoreductase</fullName>
    </alternativeName>
    <alternativeName>
        <fullName evidence="6">FMN-dependent NADH-azoreductase</fullName>
        <ecNumber evidence="6">1.7.1.17</ecNumber>
    </alternativeName>
</protein>
<dbReference type="OrthoDB" id="9805013at2"/>
<proteinExistence type="inferred from homology"/>
<evidence type="ECO:0000256" key="4">
    <source>
        <dbReference type="ARBA" id="ARBA00023027"/>
    </source>
</evidence>
<dbReference type="GO" id="GO:0009055">
    <property type="term" value="F:electron transfer activity"/>
    <property type="evidence" value="ECO:0007669"/>
    <property type="project" value="UniProtKB-UniRule"/>
</dbReference>
<name>A0A1G6V7P5_9ACTN</name>
<keyword evidence="3 6" id="KW-0560">Oxidoreductase</keyword>
<dbReference type="PANTHER" id="PTHR43741">
    <property type="entry name" value="FMN-DEPENDENT NADH-AZOREDUCTASE 1"/>
    <property type="match status" value="1"/>
</dbReference>
<dbReference type="AlphaFoldDB" id="A0A1G6V7P5"/>
<evidence type="ECO:0000256" key="3">
    <source>
        <dbReference type="ARBA" id="ARBA00023002"/>
    </source>
</evidence>
<accession>A0A1G6V7P5</accession>
<keyword evidence="4 6" id="KW-0520">NAD</keyword>
<evidence type="ECO:0000313" key="8">
    <source>
        <dbReference type="EMBL" id="SDD48866.1"/>
    </source>
</evidence>
<evidence type="ECO:0000259" key="7">
    <source>
        <dbReference type="Pfam" id="PF02525"/>
    </source>
</evidence>
<evidence type="ECO:0000256" key="1">
    <source>
        <dbReference type="ARBA" id="ARBA00022630"/>
    </source>
</evidence>
<dbReference type="SUPFAM" id="SSF52218">
    <property type="entry name" value="Flavoproteins"/>
    <property type="match status" value="1"/>
</dbReference>
<dbReference type="PANTHER" id="PTHR43741:SF4">
    <property type="entry name" value="FMN-DEPENDENT NADH:QUINONE OXIDOREDUCTASE"/>
    <property type="match status" value="1"/>
</dbReference>
<dbReference type="EC" id="1.7.1.17" evidence="6"/>
<dbReference type="GO" id="GO:0016655">
    <property type="term" value="F:oxidoreductase activity, acting on NAD(P)H, quinone or similar compound as acceptor"/>
    <property type="evidence" value="ECO:0007669"/>
    <property type="project" value="InterPro"/>
</dbReference>
<feature type="domain" description="Flavodoxin-like fold" evidence="7">
    <location>
        <begin position="4"/>
        <end position="192"/>
    </location>
</feature>
<feature type="binding site" evidence="6">
    <location>
        <begin position="138"/>
        <end position="141"/>
    </location>
    <ligand>
        <name>FMN</name>
        <dbReference type="ChEBI" id="CHEBI:58210"/>
    </ligand>
</feature>
<dbReference type="GO" id="GO:0010181">
    <property type="term" value="F:FMN binding"/>
    <property type="evidence" value="ECO:0007669"/>
    <property type="project" value="UniProtKB-UniRule"/>
</dbReference>
<comment type="function">
    <text evidence="6">Also exhibits azoreductase activity. Catalyzes the reductive cleavage of the azo bond in aromatic azo compounds to the corresponding amines.</text>
</comment>
<dbReference type="Gene3D" id="3.40.50.360">
    <property type="match status" value="1"/>
</dbReference>
<feature type="binding site" evidence="6">
    <location>
        <position position="10"/>
    </location>
    <ligand>
        <name>FMN</name>
        <dbReference type="ChEBI" id="CHEBI:58210"/>
    </ligand>
</feature>
<dbReference type="EMBL" id="LT629688">
    <property type="protein sequence ID" value="SDD48866.1"/>
    <property type="molecule type" value="Genomic_DNA"/>
</dbReference>
<dbReference type="HAMAP" id="MF_01216">
    <property type="entry name" value="Azoreductase_type1"/>
    <property type="match status" value="1"/>
</dbReference>
<gene>
    <name evidence="6" type="primary">azoR</name>
    <name evidence="8" type="ORF">SAMN04489747_1051</name>
</gene>
<evidence type="ECO:0000313" key="9">
    <source>
        <dbReference type="Proteomes" id="UP000198546"/>
    </source>
</evidence>
<dbReference type="Proteomes" id="UP000198546">
    <property type="component" value="Chromosome i"/>
</dbReference>